<protein>
    <recommendedName>
        <fullName evidence="13">Cation chloride cotransporter-like protein</fullName>
    </recommendedName>
</protein>
<sequence>MDDQDGPQARRRMPPRSHSNFATRTAADESERLNRRGSILPLPSPDEGTPLLANQPAPQGRSYDGVEESLQEESHGKNTGQGWLSRVLLSLRSKTTKNPDGPESKRASTSEAVKPRPGAFPRPVGGTSKLGTFAGVFVPTTLNVLSILMFLRFGFILGQTGVVGMMGMLVACYIINLLTTMSISAIATNGTVRGGGAYYLISRSLGPEFGGSIGIVFYLGLVFNTSLNAVGLIDCFIENFGSETGGWSQWMPQGFWWQFLWSTTVLLICTAICLAGSSLFARCSNGLLVLLLIATFSIPLSALVVSPFSDPKEKIVYTGLNAQTFRENLMPHFTRGAAGGQLKHKQNFQDMFGILFPATGGIFAGASMSGDLKHPSKAIPKGTLYGLGLTFVAYTIVIFAIAATVTRESLYSNTNVIQLTNISGVVILLGEFATAAFSVLMGVIGSAKLLQALARDHLLPGLSAFGQGTQRSDDPTYAIFLTYLLAQLTMLSDINQIASFITMTYLMTFLVTNLACFLLKIGSAPNFRPSFHFFNWQTAALGAVLSGATMYFVDGVYASACVALLIIIFLLIHYTTPPKPWGDVSQSLIYHQVRKYLLRLRQEHVKFWRPQILLLVNDPRRQFKLIQFCNSLKKGALFVLGHVIVSQDFGAAVPEVRQQQQSWTKYIDFSKIKAFVNIAIAPTVEWGARNILLGAGLGGMRPNIVVMGFYNLGELRQSKPLIEIPSPQRSRPTSKAANHPISRKAIQAIAAQRKQTERLDGILPTDAMRPEHAVGIQSYVTIVEDLVLRLQINVALAKGFQELEVPTPKPTRKQTFLSAFGLGVVEDEEPSKKYIDMWPIQMSAEIASSSDDPSKKNVLTTNFDTYTLILQLGCILHTVPSWKRTYKLRVIVFVEYETDVEEERGRVTTLLRNLRIEAEVLVFWLASGSLKMYEVIINGRHGGDFAEGAQDVDNALEDEEWWSDIQKLRRPHNMTASQELANTNDLLEAVNNWPTASFQYGRTEAHPKRFQQLRKMLKRSRKTSLSNLQGAGVTAGMRTQRLPVDLSSESSSSSDDENHHADDEAITTESEVTGSDDRSEYDLDASDDEESYSQITPVKRSKSTGTTGGIPFISQRLNLRQALWRSSSQTQNDRPTSDSVTPLRPHPGTITSDSALPIQGKASKNVPSMNTQLSSGSSNVTRPPPLRQQSLPKFTSNPTPRTQVASEEASGPSIMFVESPTATRIKDPIASAETSPAQLATQASVSPSAATTTPPLPSSPLRNPYIPSASPSSSKPTSTPSPATNTTPPSARTPPQQQASGFPHHASIPLSFNDLPCRAQHLILNELIRSHSDDTAVVFTTLPAPVQGTSESEPESVKYVSDLEVLCLGLPPCLLVHSNSMTVTMNL</sequence>
<evidence type="ECO:0000259" key="10">
    <source>
        <dbReference type="Pfam" id="PF03522"/>
    </source>
</evidence>
<dbReference type="Pfam" id="PF00324">
    <property type="entry name" value="AA_permease"/>
    <property type="match status" value="1"/>
</dbReference>
<evidence type="ECO:0000256" key="8">
    <source>
        <dbReference type="SAM" id="Phobius"/>
    </source>
</evidence>
<feature type="region of interest" description="Disordered" evidence="7">
    <location>
        <begin position="1124"/>
        <end position="1214"/>
    </location>
</feature>
<feature type="compositionally biased region" description="Low complexity" evidence="7">
    <location>
        <begin position="1240"/>
        <end position="1253"/>
    </location>
</feature>
<comment type="similarity">
    <text evidence="2">Belongs to the SLC12A transporter family.</text>
</comment>
<evidence type="ECO:0000256" key="3">
    <source>
        <dbReference type="ARBA" id="ARBA00022448"/>
    </source>
</evidence>
<evidence type="ECO:0000256" key="6">
    <source>
        <dbReference type="ARBA" id="ARBA00023136"/>
    </source>
</evidence>
<feature type="transmembrane region" description="Helical" evidence="8">
    <location>
        <begin position="351"/>
        <end position="372"/>
    </location>
</feature>
<evidence type="ECO:0000256" key="2">
    <source>
        <dbReference type="ARBA" id="ARBA00010593"/>
    </source>
</evidence>
<feature type="transmembrane region" description="Helical" evidence="8">
    <location>
        <begin position="130"/>
        <end position="151"/>
    </location>
</feature>
<feature type="compositionally biased region" description="Acidic residues" evidence="7">
    <location>
        <begin position="1082"/>
        <end position="1091"/>
    </location>
</feature>
<feature type="transmembrane region" description="Helical" evidence="8">
    <location>
        <begin position="163"/>
        <end position="188"/>
    </location>
</feature>
<feature type="compositionally biased region" description="Polar residues" evidence="7">
    <location>
        <begin position="1124"/>
        <end position="1140"/>
    </location>
</feature>
<feature type="transmembrane region" description="Helical" evidence="8">
    <location>
        <begin position="497"/>
        <end position="519"/>
    </location>
</feature>
<dbReference type="InterPro" id="IPR004842">
    <property type="entry name" value="SLC12A_fam"/>
</dbReference>
<keyword evidence="12" id="KW-1185">Reference proteome</keyword>
<feature type="transmembrane region" description="Helical" evidence="8">
    <location>
        <begin position="209"/>
        <end position="233"/>
    </location>
</feature>
<evidence type="ECO:0000313" key="12">
    <source>
        <dbReference type="Proteomes" id="UP000800035"/>
    </source>
</evidence>
<dbReference type="FunFam" id="1.20.1740.10:FF:000013">
    <property type="entry name" value="Solute carrier family 12 member"/>
    <property type="match status" value="1"/>
</dbReference>
<feature type="region of interest" description="Disordered" evidence="7">
    <location>
        <begin position="1"/>
        <end position="80"/>
    </location>
</feature>
<dbReference type="GO" id="GO:0055075">
    <property type="term" value="P:potassium ion homeostasis"/>
    <property type="evidence" value="ECO:0007669"/>
    <property type="project" value="TreeGrafter"/>
</dbReference>
<dbReference type="GO" id="GO:0034486">
    <property type="term" value="P:vacuolar transmembrane transport"/>
    <property type="evidence" value="ECO:0007669"/>
    <property type="project" value="TreeGrafter"/>
</dbReference>
<dbReference type="GO" id="GO:0055064">
    <property type="term" value="P:chloride ion homeostasis"/>
    <property type="evidence" value="ECO:0007669"/>
    <property type="project" value="TreeGrafter"/>
</dbReference>
<keyword evidence="3" id="KW-0813">Transport</keyword>
<dbReference type="EMBL" id="ML977026">
    <property type="protein sequence ID" value="KAF1950402.1"/>
    <property type="molecule type" value="Genomic_DNA"/>
</dbReference>
<dbReference type="Gene3D" id="1.20.1740.10">
    <property type="entry name" value="Amino acid/polyamine transporter I"/>
    <property type="match status" value="1"/>
</dbReference>
<gene>
    <name evidence="11" type="ORF">CC80DRAFT_496849</name>
</gene>
<feature type="transmembrane region" description="Helical" evidence="8">
    <location>
        <begin position="287"/>
        <end position="308"/>
    </location>
</feature>
<accession>A0A6A5TFI1</accession>
<evidence type="ECO:0000313" key="11">
    <source>
        <dbReference type="EMBL" id="KAF1950402.1"/>
    </source>
</evidence>
<keyword evidence="4 8" id="KW-0812">Transmembrane</keyword>
<feature type="transmembrane region" description="Helical" evidence="8">
    <location>
        <begin position="531"/>
        <end position="551"/>
    </location>
</feature>
<feature type="compositionally biased region" description="Polar residues" evidence="7">
    <location>
        <begin position="1165"/>
        <end position="1205"/>
    </location>
</feature>
<evidence type="ECO:0000259" key="9">
    <source>
        <dbReference type="Pfam" id="PF00324"/>
    </source>
</evidence>
<evidence type="ECO:0008006" key="13">
    <source>
        <dbReference type="Google" id="ProtNLM"/>
    </source>
</evidence>
<dbReference type="OrthoDB" id="2020542at2759"/>
<dbReference type="InterPro" id="IPR004841">
    <property type="entry name" value="AA-permease/SLC12A_dom"/>
</dbReference>
<dbReference type="GO" id="GO:0005774">
    <property type="term" value="C:vacuolar membrane"/>
    <property type="evidence" value="ECO:0007669"/>
    <property type="project" value="TreeGrafter"/>
</dbReference>
<feature type="region of interest" description="Disordered" evidence="7">
    <location>
        <begin position="1019"/>
        <end position="1111"/>
    </location>
</feature>
<feature type="transmembrane region" description="Helical" evidence="8">
    <location>
        <begin position="425"/>
        <end position="445"/>
    </location>
</feature>
<reference evidence="11" key="1">
    <citation type="journal article" date="2020" name="Stud. Mycol.">
        <title>101 Dothideomycetes genomes: a test case for predicting lifestyles and emergence of pathogens.</title>
        <authorList>
            <person name="Haridas S."/>
            <person name="Albert R."/>
            <person name="Binder M."/>
            <person name="Bloem J."/>
            <person name="Labutti K."/>
            <person name="Salamov A."/>
            <person name="Andreopoulos B."/>
            <person name="Baker S."/>
            <person name="Barry K."/>
            <person name="Bills G."/>
            <person name="Bluhm B."/>
            <person name="Cannon C."/>
            <person name="Castanera R."/>
            <person name="Culley D."/>
            <person name="Daum C."/>
            <person name="Ezra D."/>
            <person name="Gonzalez J."/>
            <person name="Henrissat B."/>
            <person name="Kuo A."/>
            <person name="Liang C."/>
            <person name="Lipzen A."/>
            <person name="Lutzoni F."/>
            <person name="Magnuson J."/>
            <person name="Mondo S."/>
            <person name="Nolan M."/>
            <person name="Ohm R."/>
            <person name="Pangilinan J."/>
            <person name="Park H.-J."/>
            <person name="Ramirez L."/>
            <person name="Alfaro M."/>
            <person name="Sun H."/>
            <person name="Tritt A."/>
            <person name="Yoshinaga Y."/>
            <person name="Zwiers L.-H."/>
            <person name="Turgeon B."/>
            <person name="Goodwin S."/>
            <person name="Spatafora J."/>
            <person name="Crous P."/>
            <person name="Grigoriev I."/>
        </authorList>
    </citation>
    <scope>NUCLEOTIDE SEQUENCE</scope>
    <source>
        <strain evidence="11">CBS 675.92</strain>
    </source>
</reference>
<evidence type="ECO:0000256" key="7">
    <source>
        <dbReference type="SAM" id="MobiDB-lite"/>
    </source>
</evidence>
<dbReference type="PANTHER" id="PTHR11827">
    <property type="entry name" value="SOLUTE CARRIER FAMILY 12, CATION COTRANSPORTERS"/>
    <property type="match status" value="1"/>
</dbReference>
<dbReference type="PANTHER" id="PTHR11827:SF72">
    <property type="entry name" value="GH08340P"/>
    <property type="match status" value="1"/>
</dbReference>
<proteinExistence type="inferred from homology"/>
<evidence type="ECO:0000256" key="5">
    <source>
        <dbReference type="ARBA" id="ARBA00022989"/>
    </source>
</evidence>
<keyword evidence="6 8" id="KW-0472">Membrane</keyword>
<dbReference type="Pfam" id="PF03522">
    <property type="entry name" value="SLC12"/>
    <property type="match status" value="1"/>
</dbReference>
<dbReference type="GO" id="GO:0015379">
    <property type="term" value="F:potassium:chloride symporter activity"/>
    <property type="evidence" value="ECO:0007669"/>
    <property type="project" value="TreeGrafter"/>
</dbReference>
<comment type="subcellular location">
    <subcellularLocation>
        <location evidence="1">Membrane</location>
        <topology evidence="1">Multi-pass membrane protein</topology>
    </subcellularLocation>
</comment>
<feature type="transmembrane region" description="Helical" evidence="8">
    <location>
        <begin position="557"/>
        <end position="576"/>
    </location>
</feature>
<keyword evidence="5 8" id="KW-1133">Transmembrane helix</keyword>
<feature type="compositionally biased region" description="Low complexity" evidence="7">
    <location>
        <begin position="1267"/>
        <end position="1295"/>
    </location>
</feature>
<dbReference type="GO" id="GO:0006884">
    <property type="term" value="P:cell volume homeostasis"/>
    <property type="evidence" value="ECO:0007669"/>
    <property type="project" value="TreeGrafter"/>
</dbReference>
<feature type="transmembrane region" description="Helical" evidence="8">
    <location>
        <begin position="384"/>
        <end position="405"/>
    </location>
</feature>
<evidence type="ECO:0000256" key="4">
    <source>
        <dbReference type="ARBA" id="ARBA00022692"/>
    </source>
</evidence>
<feature type="transmembrane region" description="Helical" evidence="8">
    <location>
        <begin position="255"/>
        <end position="275"/>
    </location>
</feature>
<name>A0A6A5TFI1_9PLEO</name>
<organism evidence="11 12">
    <name type="scientific">Byssothecium circinans</name>
    <dbReference type="NCBI Taxonomy" id="147558"/>
    <lineage>
        <taxon>Eukaryota</taxon>
        <taxon>Fungi</taxon>
        <taxon>Dikarya</taxon>
        <taxon>Ascomycota</taxon>
        <taxon>Pezizomycotina</taxon>
        <taxon>Dothideomycetes</taxon>
        <taxon>Pleosporomycetidae</taxon>
        <taxon>Pleosporales</taxon>
        <taxon>Massarineae</taxon>
        <taxon>Massarinaceae</taxon>
        <taxon>Byssothecium</taxon>
    </lineage>
</organism>
<dbReference type="Proteomes" id="UP000800035">
    <property type="component" value="Unassembled WGS sequence"/>
</dbReference>
<dbReference type="InterPro" id="IPR018491">
    <property type="entry name" value="SLC12_C"/>
</dbReference>
<evidence type="ECO:0000256" key="1">
    <source>
        <dbReference type="ARBA" id="ARBA00004141"/>
    </source>
</evidence>
<feature type="region of interest" description="Disordered" evidence="7">
    <location>
        <begin position="1232"/>
        <end position="1305"/>
    </location>
</feature>
<feature type="region of interest" description="Disordered" evidence="7">
    <location>
        <begin position="94"/>
        <end position="121"/>
    </location>
</feature>
<feature type="domain" description="SLC12A transporter C-terminal" evidence="10">
    <location>
        <begin position="624"/>
        <end position="710"/>
    </location>
</feature>
<feature type="domain" description="Amino acid permease/ SLC12A" evidence="9">
    <location>
        <begin position="136"/>
        <end position="613"/>
    </location>
</feature>